<keyword evidence="1" id="KW-1133">Transmembrane helix</keyword>
<evidence type="ECO:0000256" key="1">
    <source>
        <dbReference type="SAM" id="Phobius"/>
    </source>
</evidence>
<reference evidence="2 3" key="1">
    <citation type="submission" date="2019-03" db="EMBL/GenBank/DDBJ databases">
        <title>Draft genome sequences of novel Actinobacteria.</title>
        <authorList>
            <person name="Sahin N."/>
            <person name="Ay H."/>
            <person name="Saygin H."/>
        </authorList>
    </citation>
    <scope>NUCLEOTIDE SEQUENCE [LARGE SCALE GENOMIC DNA]</scope>
    <source>
        <strain evidence="2 3">DSM 41900</strain>
    </source>
</reference>
<dbReference type="AlphaFoldDB" id="A0A4R4TCS1"/>
<keyword evidence="1" id="KW-0472">Membrane</keyword>
<protein>
    <submittedName>
        <fullName evidence="2">Uncharacterized protein</fullName>
    </submittedName>
</protein>
<accession>A0A4R4TCS1</accession>
<gene>
    <name evidence="2" type="ORF">E1283_17540</name>
</gene>
<dbReference type="OrthoDB" id="4252100at2"/>
<keyword evidence="3" id="KW-1185">Reference proteome</keyword>
<sequence>MRADASELVLAGVILSLALVAFIAYVTRVLQGSHHRLPRVIVASGVLVGTLPAVVYTLYRSLTITA</sequence>
<name>A0A4R4TCS1_9ACTN</name>
<dbReference type="Proteomes" id="UP000295345">
    <property type="component" value="Unassembled WGS sequence"/>
</dbReference>
<feature type="transmembrane region" description="Helical" evidence="1">
    <location>
        <begin position="7"/>
        <end position="27"/>
    </location>
</feature>
<comment type="caution">
    <text evidence="2">The sequence shown here is derived from an EMBL/GenBank/DDBJ whole genome shotgun (WGS) entry which is preliminary data.</text>
</comment>
<dbReference type="EMBL" id="SMKI01000173">
    <property type="protein sequence ID" value="TDC73926.1"/>
    <property type="molecule type" value="Genomic_DNA"/>
</dbReference>
<organism evidence="2 3">
    <name type="scientific">Streptomyces hainanensis</name>
    <dbReference type="NCBI Taxonomy" id="402648"/>
    <lineage>
        <taxon>Bacteria</taxon>
        <taxon>Bacillati</taxon>
        <taxon>Actinomycetota</taxon>
        <taxon>Actinomycetes</taxon>
        <taxon>Kitasatosporales</taxon>
        <taxon>Streptomycetaceae</taxon>
        <taxon>Streptomyces</taxon>
    </lineage>
</organism>
<proteinExistence type="predicted"/>
<keyword evidence="1" id="KW-0812">Transmembrane</keyword>
<evidence type="ECO:0000313" key="2">
    <source>
        <dbReference type="EMBL" id="TDC73926.1"/>
    </source>
</evidence>
<dbReference type="RefSeq" id="WP_132819006.1">
    <property type="nucleotide sequence ID" value="NZ_SMKI01000173.1"/>
</dbReference>
<evidence type="ECO:0000313" key="3">
    <source>
        <dbReference type="Proteomes" id="UP000295345"/>
    </source>
</evidence>
<feature type="transmembrane region" description="Helical" evidence="1">
    <location>
        <begin position="39"/>
        <end position="59"/>
    </location>
</feature>